<feature type="region of interest" description="Disordered" evidence="1">
    <location>
        <begin position="266"/>
        <end position="292"/>
    </location>
</feature>
<keyword evidence="3" id="KW-1185">Reference proteome</keyword>
<dbReference type="Gramene" id="evm.model.08.788">
    <property type="protein sequence ID" value="cds.evm.model.08.788"/>
    <property type="gene ID" value="evm.TU.08.788"/>
</dbReference>
<name>A0A803QCD2_CANSA</name>
<reference evidence="2" key="2">
    <citation type="submission" date="2021-03" db="UniProtKB">
        <authorList>
            <consortium name="EnsemblPlants"/>
        </authorList>
    </citation>
    <scope>IDENTIFICATION</scope>
</reference>
<accession>A0A803QCD2</accession>
<evidence type="ECO:0000256" key="1">
    <source>
        <dbReference type="SAM" id="MobiDB-lite"/>
    </source>
</evidence>
<organism evidence="2 3">
    <name type="scientific">Cannabis sativa</name>
    <name type="common">Hemp</name>
    <name type="synonym">Marijuana</name>
    <dbReference type="NCBI Taxonomy" id="3483"/>
    <lineage>
        <taxon>Eukaryota</taxon>
        <taxon>Viridiplantae</taxon>
        <taxon>Streptophyta</taxon>
        <taxon>Embryophyta</taxon>
        <taxon>Tracheophyta</taxon>
        <taxon>Spermatophyta</taxon>
        <taxon>Magnoliopsida</taxon>
        <taxon>eudicotyledons</taxon>
        <taxon>Gunneridae</taxon>
        <taxon>Pentapetalae</taxon>
        <taxon>rosids</taxon>
        <taxon>fabids</taxon>
        <taxon>Rosales</taxon>
        <taxon>Cannabaceae</taxon>
        <taxon>Cannabis</taxon>
    </lineage>
</organism>
<dbReference type="Proteomes" id="UP000596661">
    <property type="component" value="Chromosome 8"/>
</dbReference>
<evidence type="ECO:0000313" key="2">
    <source>
        <dbReference type="EnsemblPlants" id="cds.evm.model.08.788"/>
    </source>
</evidence>
<dbReference type="AlphaFoldDB" id="A0A803QCD2"/>
<evidence type="ECO:0000313" key="3">
    <source>
        <dbReference type="Proteomes" id="UP000596661"/>
    </source>
</evidence>
<reference evidence="2" key="1">
    <citation type="submission" date="2018-11" db="EMBL/GenBank/DDBJ databases">
        <authorList>
            <person name="Grassa J C."/>
        </authorList>
    </citation>
    <scope>NUCLEOTIDE SEQUENCE [LARGE SCALE GENOMIC DNA]</scope>
</reference>
<sequence>MSHGGRNRRDQNKESKYHAEKGHTTNECYLGLVWAVYKSLFTTLLGTSLPSLPTPPTPAGVAFLALRSATPYPPSSLHRLLMDMLKQFQEDPSRENYSQCTKKIPERSGGRRSVCVGTLSRTASQNDELADHLYKGQCQESKCKKMLQCVDADCVHGPGRNTRCSRGRRLNGIETVLEEFIDELDLRVGIERNMEQMEEVEEVSISEEEPTRTIRVGKNLPPVIREDVINTVKKNQDVLAWSHSDMTEIDRNTIFHALNIYKDATPTRQKRRPLDPVRAEAIKDKSRQADCQ</sequence>
<protein>
    <submittedName>
        <fullName evidence="2">Uncharacterized protein</fullName>
    </submittedName>
</protein>
<dbReference type="EMBL" id="UZAU01000693">
    <property type="status" value="NOT_ANNOTATED_CDS"/>
    <property type="molecule type" value="Genomic_DNA"/>
</dbReference>
<dbReference type="EnsemblPlants" id="evm.model.08.788">
    <property type="protein sequence ID" value="cds.evm.model.08.788"/>
    <property type="gene ID" value="evm.TU.08.788"/>
</dbReference>
<feature type="compositionally biased region" description="Basic and acidic residues" evidence="1">
    <location>
        <begin position="272"/>
        <end position="292"/>
    </location>
</feature>
<proteinExistence type="predicted"/>